<dbReference type="Proteomes" id="UP000683000">
    <property type="component" value="Unassembled WGS sequence"/>
</dbReference>
<name>A0A8I2YUD9_9AGAM</name>
<accession>A0A8I2YUD9</accession>
<dbReference type="Pfam" id="PF06985">
    <property type="entry name" value="HET"/>
    <property type="match status" value="1"/>
</dbReference>
<feature type="domain" description="Heterokaryon incompatibility" evidence="2">
    <location>
        <begin position="94"/>
        <end position="206"/>
    </location>
</feature>
<evidence type="ECO:0000313" key="3">
    <source>
        <dbReference type="EMBL" id="KAG6378224.1"/>
    </source>
</evidence>
<dbReference type="OrthoDB" id="2975793at2759"/>
<dbReference type="PANTHER" id="PTHR24148">
    <property type="entry name" value="ANKYRIN REPEAT DOMAIN-CONTAINING PROTEIN 39 HOMOLOG-RELATED"/>
    <property type="match status" value="1"/>
</dbReference>
<reference evidence="3" key="1">
    <citation type="submission" date="2021-03" db="EMBL/GenBank/DDBJ databases">
        <title>Evolutionary innovations through gain and loss of genes in the ectomycorrhizal Boletales.</title>
        <authorList>
            <person name="Wu G."/>
            <person name="Miyauchi S."/>
            <person name="Morin E."/>
            <person name="Yang Z.-L."/>
            <person name="Xu J."/>
            <person name="Martin F.M."/>
        </authorList>
    </citation>
    <scope>NUCLEOTIDE SEQUENCE</scope>
    <source>
        <strain evidence="3">BR01</strain>
    </source>
</reference>
<dbReference type="InterPro" id="IPR010730">
    <property type="entry name" value="HET"/>
</dbReference>
<keyword evidence="4" id="KW-1185">Reference proteome</keyword>
<evidence type="ECO:0000256" key="1">
    <source>
        <dbReference type="SAM" id="MobiDB-lite"/>
    </source>
</evidence>
<comment type="caution">
    <text evidence="3">The sequence shown here is derived from an EMBL/GenBank/DDBJ whole genome shotgun (WGS) entry which is preliminary data.</text>
</comment>
<dbReference type="InterPro" id="IPR052895">
    <property type="entry name" value="HetReg/Transcr_Mod"/>
</dbReference>
<evidence type="ECO:0000313" key="4">
    <source>
        <dbReference type="Proteomes" id="UP000683000"/>
    </source>
</evidence>
<proteinExistence type="predicted"/>
<protein>
    <recommendedName>
        <fullName evidence="2">Heterokaryon incompatibility domain-containing protein</fullName>
    </recommendedName>
</protein>
<evidence type="ECO:0000259" key="2">
    <source>
        <dbReference type="Pfam" id="PF06985"/>
    </source>
</evidence>
<dbReference type="PANTHER" id="PTHR24148:SF64">
    <property type="entry name" value="HETEROKARYON INCOMPATIBILITY DOMAIN-CONTAINING PROTEIN"/>
    <property type="match status" value="1"/>
</dbReference>
<gene>
    <name evidence="3" type="ORF">JVT61DRAFT_13923</name>
</gene>
<dbReference type="AlphaFoldDB" id="A0A8I2YUD9"/>
<sequence>MGQLLSVLLAHPLPDLTSETPKDEVPTTPATDSEAKHNLLKPTAPEPPLQAPSLPELKKPLAHQWRLIDARAFIYNGAIRLVRIDDFRDMDVIAVSYTWSEDMKRWRERIIQMGSGRTYEDKILRGSASVSHALAGGSFSMNDVDRASVTRAHLFFTMVAFMVFTRGKKFFWIDILCINQEKIEEKKFFVPRMATLYNDTYETHAYPSGAEIAPSVMHESVQKPVWETRAWTAQEHILAKRVMFCYLFQGDVVDDIRGVSESPDDEAAVNRQLDSPVLDQFRYSHGIYVLRRGEHIMTCHMEAEEPFGNFATSAMGKFIPGTSGVQWDMVREVASRSTMYKQIAVIRKSGGPLVQARLCLQMLPMRKSTCPEDMIYSALGTFNMEDFVPEYGIGFEEARLRVFEAMGPTVLAHLLGTDWRSNQGNVHRDTALPRIVGGVPTVGATYLQSSILDCKYDRTTGTKLRCRAEKWRIWRPTMDVLSMTSVTRYVLANNRLIIVQGSRTECDQRSLAQPSTSSGVPSSQSECVRNIVIHSSSIGISDEEYFEGTQHFEQLVEFIEVGSCHNVELIMPVGNTTISLMALCTNRLASGNYRNMGAALIADLDAFTSEFVDVVIE</sequence>
<dbReference type="EMBL" id="JAGFBS010000007">
    <property type="protein sequence ID" value="KAG6378224.1"/>
    <property type="molecule type" value="Genomic_DNA"/>
</dbReference>
<feature type="region of interest" description="Disordered" evidence="1">
    <location>
        <begin position="15"/>
        <end position="54"/>
    </location>
</feature>
<organism evidence="3 4">
    <name type="scientific">Boletus reticuloceps</name>
    <dbReference type="NCBI Taxonomy" id="495285"/>
    <lineage>
        <taxon>Eukaryota</taxon>
        <taxon>Fungi</taxon>
        <taxon>Dikarya</taxon>
        <taxon>Basidiomycota</taxon>
        <taxon>Agaricomycotina</taxon>
        <taxon>Agaricomycetes</taxon>
        <taxon>Agaricomycetidae</taxon>
        <taxon>Boletales</taxon>
        <taxon>Boletineae</taxon>
        <taxon>Boletaceae</taxon>
        <taxon>Boletoideae</taxon>
        <taxon>Boletus</taxon>
    </lineage>
</organism>